<organism evidence="2 3">
    <name type="scientific">Aquirufa regiilacus</name>
    <dbReference type="NCBI Taxonomy" id="3024868"/>
    <lineage>
        <taxon>Bacteria</taxon>
        <taxon>Pseudomonadati</taxon>
        <taxon>Bacteroidota</taxon>
        <taxon>Cytophagia</taxon>
        <taxon>Cytophagales</taxon>
        <taxon>Flectobacillaceae</taxon>
        <taxon>Aquirufa</taxon>
    </lineage>
</organism>
<dbReference type="RefSeq" id="WP_315576899.1">
    <property type="nucleotide sequence ID" value="NZ_JARDXH010000005.1"/>
</dbReference>
<gene>
    <name evidence="2" type="ORF">PQG45_10170</name>
</gene>
<proteinExistence type="predicted"/>
<sequence length="226" mass="24994">MSISTFYHKITYSLFFLGISYALSAQAVPTNPCKDVWVATDSKILMFSPEPGEIIKPILVPVNGSLSPLIEWTWTPALGMVDKNGNDGSRLLQPYFDIQKLGDLGGNAFKTSFIIKGKAPSLGCNVFASIDVIILARVKPYDAITPNGDDLNDYWAIDNISSYPEATITVIDRWGTPVFEGKGETYEERPFRGKLDSKLLPTGVYMYRIKPNADYPDVVGSLTIIR</sequence>
<dbReference type="EMBL" id="JAVNWW010000005">
    <property type="protein sequence ID" value="MDU0809402.1"/>
    <property type="molecule type" value="Genomic_DNA"/>
</dbReference>
<reference evidence="2 3" key="1">
    <citation type="submission" date="2023-09" db="EMBL/GenBank/DDBJ databases">
        <title>Aquirufa genomes.</title>
        <authorList>
            <person name="Pitt A."/>
        </authorList>
    </citation>
    <scope>NUCLEOTIDE SEQUENCE [LARGE SCALE GENOMIC DNA]</scope>
    <source>
        <strain evidence="2 3">LEOWEIH-7C</strain>
    </source>
</reference>
<evidence type="ECO:0000313" key="3">
    <source>
        <dbReference type="Proteomes" id="UP001249959"/>
    </source>
</evidence>
<comment type="caution">
    <text evidence="2">The sequence shown here is derived from an EMBL/GenBank/DDBJ whole genome shotgun (WGS) entry which is preliminary data.</text>
</comment>
<keyword evidence="1" id="KW-0732">Signal</keyword>
<accession>A0ABU3TU76</accession>
<name>A0ABU3TU76_9BACT</name>
<evidence type="ECO:0000313" key="2">
    <source>
        <dbReference type="EMBL" id="MDU0809402.1"/>
    </source>
</evidence>
<dbReference type="Proteomes" id="UP001249959">
    <property type="component" value="Unassembled WGS sequence"/>
</dbReference>
<dbReference type="InterPro" id="IPR026341">
    <property type="entry name" value="T9SS_type_B"/>
</dbReference>
<feature type="signal peptide" evidence="1">
    <location>
        <begin position="1"/>
        <end position="27"/>
    </location>
</feature>
<keyword evidence="3" id="KW-1185">Reference proteome</keyword>
<dbReference type="Pfam" id="PF13585">
    <property type="entry name" value="CHU_C"/>
    <property type="match status" value="1"/>
</dbReference>
<feature type="chain" id="PRO_5046707834" evidence="1">
    <location>
        <begin position="28"/>
        <end position="226"/>
    </location>
</feature>
<protein>
    <submittedName>
        <fullName evidence="2">Gliding motility-associated C-terminal domain-containing protein</fullName>
    </submittedName>
</protein>
<dbReference type="NCBIfam" id="TIGR04131">
    <property type="entry name" value="Bac_Flav_CTERM"/>
    <property type="match status" value="1"/>
</dbReference>
<evidence type="ECO:0000256" key="1">
    <source>
        <dbReference type="SAM" id="SignalP"/>
    </source>
</evidence>